<evidence type="ECO:0000256" key="1">
    <source>
        <dbReference type="SAM" id="Phobius"/>
    </source>
</evidence>
<keyword evidence="1" id="KW-0472">Membrane</keyword>
<gene>
    <name evidence="2" type="ORF">HK415_21145</name>
</gene>
<keyword evidence="1" id="KW-0812">Transmembrane</keyword>
<protein>
    <submittedName>
        <fullName evidence="2">Uncharacterized protein</fullName>
    </submittedName>
</protein>
<organism evidence="2 3">
    <name type="scientific">Ramlibacter montanisoli</name>
    <dbReference type="NCBI Taxonomy" id="2732512"/>
    <lineage>
        <taxon>Bacteria</taxon>
        <taxon>Pseudomonadati</taxon>
        <taxon>Pseudomonadota</taxon>
        <taxon>Betaproteobacteria</taxon>
        <taxon>Burkholderiales</taxon>
        <taxon>Comamonadaceae</taxon>
        <taxon>Ramlibacter</taxon>
    </lineage>
</organism>
<comment type="caution">
    <text evidence="2">The sequence shown here is derived from an EMBL/GenBank/DDBJ whole genome shotgun (WGS) entry which is preliminary data.</text>
</comment>
<dbReference type="AlphaFoldDB" id="A0A849KCL4"/>
<evidence type="ECO:0000313" key="3">
    <source>
        <dbReference type="Proteomes" id="UP000552954"/>
    </source>
</evidence>
<evidence type="ECO:0000313" key="2">
    <source>
        <dbReference type="EMBL" id="NNU45130.1"/>
    </source>
</evidence>
<feature type="transmembrane region" description="Helical" evidence="1">
    <location>
        <begin position="152"/>
        <end position="177"/>
    </location>
</feature>
<proteinExistence type="predicted"/>
<feature type="transmembrane region" description="Helical" evidence="1">
    <location>
        <begin position="79"/>
        <end position="97"/>
    </location>
</feature>
<name>A0A849KCL4_9BURK</name>
<dbReference type="EMBL" id="JABFCS010000001">
    <property type="protein sequence ID" value="NNU45130.1"/>
    <property type="molecule type" value="Genomic_DNA"/>
</dbReference>
<reference evidence="2 3" key="2">
    <citation type="submission" date="2020-06" db="EMBL/GenBank/DDBJ databases">
        <title>Ramlibacter rhizophilus sp. nov., isolated from rhizosphere soil of national flower Mugunghwa from South Korea.</title>
        <authorList>
            <person name="Zheng-Fei Y."/>
            <person name="Huan T."/>
        </authorList>
    </citation>
    <scope>NUCLEOTIDE SEQUENCE [LARGE SCALE GENOMIC DNA]</scope>
    <source>
        <strain evidence="2 3">B156</strain>
    </source>
</reference>
<accession>A0A849KCL4</accession>
<dbReference type="Proteomes" id="UP000552954">
    <property type="component" value="Unassembled WGS sequence"/>
</dbReference>
<feature type="transmembrane region" description="Helical" evidence="1">
    <location>
        <begin position="48"/>
        <end position="72"/>
    </location>
</feature>
<reference evidence="2 3" key="1">
    <citation type="submission" date="2020-05" db="EMBL/GenBank/DDBJ databases">
        <authorList>
            <person name="Khan S.A."/>
            <person name="Jeon C.O."/>
            <person name="Chun B.H."/>
        </authorList>
    </citation>
    <scope>NUCLEOTIDE SEQUENCE [LARGE SCALE GENOMIC DNA]</scope>
    <source>
        <strain evidence="2 3">B156</strain>
    </source>
</reference>
<keyword evidence="1" id="KW-1133">Transmembrane helix</keyword>
<feature type="transmembrane region" description="Helical" evidence="1">
    <location>
        <begin position="117"/>
        <end position="140"/>
    </location>
</feature>
<sequence>MGTVLAGLWPWLAVVAAGALHGLNPLTGWALAAWPASHGKAAQRPRLLVPIAAGHLGAVIVVAAAVPVGLSFGIAFEPWMAQAIAAGLLLLIALQHFGGGGHGNSDAVQGRTALTLWSFILGIGHGAGWMLMPALASLCASDVPGREITASGSFLLGIAAVCMHLAAMLGTTAAMAAGVRAFRARAASGACAHP</sequence>
<dbReference type="RefSeq" id="WP_171562682.1">
    <property type="nucleotide sequence ID" value="NZ_JABFCS010000001.1"/>
</dbReference>
<keyword evidence="3" id="KW-1185">Reference proteome</keyword>